<reference evidence="1 2" key="1">
    <citation type="submission" date="2024-02" db="EMBL/GenBank/DDBJ databases">
        <title>Winogradskyella poriferorum JCM 12885.</title>
        <authorList>
            <person name="Zhang D.-F."/>
            <person name="Fu Z.-Y."/>
        </authorList>
    </citation>
    <scope>NUCLEOTIDE SEQUENCE [LARGE SCALE GENOMIC DNA]</scope>
    <source>
        <strain evidence="1 2">JCM 12885</strain>
    </source>
</reference>
<dbReference type="RefSeq" id="WP_331808218.1">
    <property type="nucleotide sequence ID" value="NZ_JAZHOU010000001.1"/>
</dbReference>
<proteinExistence type="predicted"/>
<protein>
    <recommendedName>
        <fullName evidence="3">Type II toxin-antitoxin system PemK/MazF family toxin</fullName>
    </recommendedName>
</protein>
<gene>
    <name evidence="1" type="ORF">V1468_00030</name>
</gene>
<keyword evidence="2" id="KW-1185">Reference proteome</keyword>
<evidence type="ECO:0008006" key="3">
    <source>
        <dbReference type="Google" id="ProtNLM"/>
    </source>
</evidence>
<evidence type="ECO:0000313" key="1">
    <source>
        <dbReference type="EMBL" id="MEF3077375.1"/>
    </source>
</evidence>
<dbReference type="Proteomes" id="UP001356704">
    <property type="component" value="Unassembled WGS sequence"/>
</dbReference>
<comment type="caution">
    <text evidence="1">The sequence shown here is derived from an EMBL/GenBank/DDBJ whole genome shotgun (WGS) entry which is preliminary data.</text>
</comment>
<sequence>MFEEGTIIYFDPFYFKNGNTAKPKYFVVLKNQDGQNILASLPTRTDSIPQKEEIDNGCIELPSINLNCFVISNEIEVTECGKMFDFKTHIYGHQIDVYEVEFLKEIYPLENTDYEIWGKMKEELFVSLIECLKNSKSVKRKYRKMLEN</sequence>
<accession>A0ABU7W167</accession>
<name>A0ABU7W167_9FLAO</name>
<dbReference type="EMBL" id="JAZHOU010000001">
    <property type="protein sequence ID" value="MEF3077375.1"/>
    <property type="molecule type" value="Genomic_DNA"/>
</dbReference>
<evidence type="ECO:0000313" key="2">
    <source>
        <dbReference type="Proteomes" id="UP001356704"/>
    </source>
</evidence>
<organism evidence="1 2">
    <name type="scientific">Winogradskyella poriferorum</name>
    <dbReference type="NCBI Taxonomy" id="307627"/>
    <lineage>
        <taxon>Bacteria</taxon>
        <taxon>Pseudomonadati</taxon>
        <taxon>Bacteroidota</taxon>
        <taxon>Flavobacteriia</taxon>
        <taxon>Flavobacteriales</taxon>
        <taxon>Flavobacteriaceae</taxon>
        <taxon>Winogradskyella</taxon>
    </lineage>
</organism>